<comment type="caution">
    <text evidence="2">The sequence shown here is derived from an EMBL/GenBank/DDBJ whole genome shotgun (WGS) entry which is preliminary data.</text>
</comment>
<name>A0ABS5E872_9PROT</name>
<evidence type="ECO:0000313" key="2">
    <source>
        <dbReference type="EMBL" id="MBR0560109.1"/>
    </source>
</evidence>
<dbReference type="Pfam" id="PF07045">
    <property type="entry name" value="DUF1330"/>
    <property type="match status" value="1"/>
</dbReference>
<dbReference type="InterPro" id="IPR011008">
    <property type="entry name" value="Dimeric_a/b-barrel"/>
</dbReference>
<accession>A0ABS5E872</accession>
<dbReference type="SUPFAM" id="SSF54909">
    <property type="entry name" value="Dimeric alpha+beta barrel"/>
    <property type="match status" value="1"/>
</dbReference>
<dbReference type="EMBL" id="JAGRQH010000005">
    <property type="protein sequence ID" value="MBR0560109.1"/>
    <property type="molecule type" value="Genomic_DNA"/>
</dbReference>
<proteinExistence type="predicted"/>
<keyword evidence="3" id="KW-1185">Reference proteome</keyword>
<gene>
    <name evidence="2" type="ORF">KB213_08600</name>
</gene>
<feature type="domain" description="DUF1330" evidence="1">
    <location>
        <begin position="1"/>
        <end position="74"/>
    </location>
</feature>
<evidence type="ECO:0000313" key="3">
    <source>
        <dbReference type="Proteomes" id="UP000677812"/>
    </source>
</evidence>
<dbReference type="Proteomes" id="UP000677812">
    <property type="component" value="Unassembled WGS sequence"/>
</dbReference>
<dbReference type="Gene3D" id="3.30.70.100">
    <property type="match status" value="1"/>
</dbReference>
<protein>
    <submittedName>
        <fullName evidence="2">DUF1330 domain-containing protein</fullName>
    </submittedName>
</protein>
<evidence type="ECO:0000259" key="1">
    <source>
        <dbReference type="Pfam" id="PF07045"/>
    </source>
</evidence>
<dbReference type="RefSeq" id="WP_249110400.1">
    <property type="nucleotide sequence ID" value="NZ_JAGRQH010000005.1"/>
</dbReference>
<sequence length="78" mass="8828">MEIYSALAAKPLRGTHYEVLVAYGEQTCFEGQGPEGGAVVKFPDRDAALSWYNGEAYRELREHRFLGAKYQVTFLVRV</sequence>
<organism evidence="2 3">
    <name type="scientific">Neokomagataea anthophila</name>
    <dbReference type="NCBI Taxonomy" id="2826925"/>
    <lineage>
        <taxon>Bacteria</taxon>
        <taxon>Pseudomonadati</taxon>
        <taxon>Pseudomonadota</taxon>
        <taxon>Alphaproteobacteria</taxon>
        <taxon>Acetobacterales</taxon>
        <taxon>Acetobacteraceae</taxon>
        <taxon>Neokomagataea</taxon>
    </lineage>
</organism>
<dbReference type="InterPro" id="IPR010753">
    <property type="entry name" value="DUF1330"/>
</dbReference>
<reference evidence="2 3" key="1">
    <citation type="submission" date="2021-04" db="EMBL/GenBank/DDBJ databases">
        <title>The complete genome sequence of Neokomagataea sp. TBRC 2177.</title>
        <authorList>
            <person name="Charoenyingcharoen P."/>
            <person name="Yukphan P."/>
        </authorList>
    </citation>
    <scope>NUCLEOTIDE SEQUENCE [LARGE SCALE GENOMIC DNA]</scope>
    <source>
        <strain evidence="2 3">TBRC 2177</strain>
    </source>
</reference>